<keyword evidence="2" id="KW-1185">Reference proteome</keyword>
<gene>
    <name evidence="1" type="ORF">PIB30_031289</name>
</gene>
<organism evidence="1 2">
    <name type="scientific">Stylosanthes scabra</name>
    <dbReference type="NCBI Taxonomy" id="79078"/>
    <lineage>
        <taxon>Eukaryota</taxon>
        <taxon>Viridiplantae</taxon>
        <taxon>Streptophyta</taxon>
        <taxon>Embryophyta</taxon>
        <taxon>Tracheophyta</taxon>
        <taxon>Spermatophyta</taxon>
        <taxon>Magnoliopsida</taxon>
        <taxon>eudicotyledons</taxon>
        <taxon>Gunneridae</taxon>
        <taxon>Pentapetalae</taxon>
        <taxon>rosids</taxon>
        <taxon>fabids</taxon>
        <taxon>Fabales</taxon>
        <taxon>Fabaceae</taxon>
        <taxon>Papilionoideae</taxon>
        <taxon>50 kb inversion clade</taxon>
        <taxon>dalbergioids sensu lato</taxon>
        <taxon>Dalbergieae</taxon>
        <taxon>Pterocarpus clade</taxon>
        <taxon>Stylosanthes</taxon>
    </lineage>
</organism>
<proteinExistence type="predicted"/>
<protein>
    <submittedName>
        <fullName evidence="1">Uncharacterized protein</fullName>
    </submittedName>
</protein>
<accession>A0ABU6Z9M1</accession>
<dbReference type="EMBL" id="JASCZI010271994">
    <property type="protein sequence ID" value="MED6218949.1"/>
    <property type="molecule type" value="Genomic_DNA"/>
</dbReference>
<dbReference type="Proteomes" id="UP001341840">
    <property type="component" value="Unassembled WGS sequence"/>
</dbReference>
<name>A0ABU6Z9M1_9FABA</name>
<reference evidence="1 2" key="1">
    <citation type="journal article" date="2023" name="Plants (Basel)">
        <title>Bridging the Gap: Combining Genomics and Transcriptomics Approaches to Understand Stylosanthes scabra, an Orphan Legume from the Brazilian Caatinga.</title>
        <authorList>
            <person name="Ferreira-Neto J.R.C."/>
            <person name="da Silva M.D."/>
            <person name="Binneck E."/>
            <person name="de Melo N.F."/>
            <person name="da Silva R.H."/>
            <person name="de Melo A.L.T.M."/>
            <person name="Pandolfi V."/>
            <person name="Bustamante F.O."/>
            <person name="Brasileiro-Vidal A.C."/>
            <person name="Benko-Iseppon A.M."/>
        </authorList>
    </citation>
    <scope>NUCLEOTIDE SEQUENCE [LARGE SCALE GENOMIC DNA]</scope>
    <source>
        <tissue evidence="1">Leaves</tissue>
    </source>
</reference>
<comment type="caution">
    <text evidence="1">The sequence shown here is derived from an EMBL/GenBank/DDBJ whole genome shotgun (WGS) entry which is preliminary data.</text>
</comment>
<evidence type="ECO:0000313" key="2">
    <source>
        <dbReference type="Proteomes" id="UP001341840"/>
    </source>
</evidence>
<evidence type="ECO:0000313" key="1">
    <source>
        <dbReference type="EMBL" id="MED6218949.1"/>
    </source>
</evidence>
<sequence length="97" mass="11207">MAGSTIYLAIARNMVDAMSWGKNPRRMSSLNEPTRRKRFGVNGWKNVPRTQTLHLEEKCATLQYRRMKFGTRLLVAVSDDDGRFMKKVRYRDAPGLS</sequence>